<evidence type="ECO:0000256" key="1">
    <source>
        <dbReference type="ARBA" id="ARBA00006336"/>
    </source>
</evidence>
<evidence type="ECO:0000256" key="2">
    <source>
        <dbReference type="SAM" id="MobiDB-lite"/>
    </source>
</evidence>
<sequence length="407" mass="44998">MRIPKGQIEHAKPYAWPHDGSISRTALVVIDMQRDFCEEGGYLTHQGYSVEPMRSIIPTVRSLLDAAYQAKLLVIHTREGHLPDLSDLSSREEFRSRNNPSGKGIGDEGPMGRFLIRGEPGHDTIGELYPREGDIVIDKPGKGAFTGTDLEGVLKGNSIKNLIICGVTTDKPKTGPSLTFILSSLLLIAIALVMGRSRITSSENNTTPITLPANSIPPPNTFTDGLPLPKMMVFDLDYTLWPFWVDTHISGPLKPSKDGGLTVKDRYGESCGFYNDVSGILHHIKAKGIVLGAASRTSAPDLAREMLSLLRIPAESQEEGSKARTAKSLFDHMEIYPGSKTTHFKKLHSKSGVEYEEMLFFDDEIRNKNVEELGVVMQLVRDGVTRAEIDRGVESWRKRNGRMEEEG</sequence>
<keyword evidence="5" id="KW-1185">Reference proteome</keyword>
<dbReference type="Pfam" id="PF12689">
    <property type="entry name" value="Acid_PPase"/>
    <property type="match status" value="1"/>
</dbReference>
<dbReference type="CDD" id="cd07501">
    <property type="entry name" value="HAD_MDP-1_like"/>
    <property type="match status" value="1"/>
</dbReference>
<dbReference type="CDD" id="cd00431">
    <property type="entry name" value="cysteine_hydrolases"/>
    <property type="match status" value="1"/>
</dbReference>
<dbReference type="SFLD" id="SFLDG01129">
    <property type="entry name" value="C1.5:_HAD__Beta-PGM__Phosphata"/>
    <property type="match status" value="1"/>
</dbReference>
<dbReference type="SFLD" id="SFLDS00003">
    <property type="entry name" value="Haloacid_Dehalogenase"/>
    <property type="match status" value="1"/>
</dbReference>
<feature type="region of interest" description="Disordered" evidence="2">
    <location>
        <begin position="85"/>
        <end position="111"/>
    </location>
</feature>
<dbReference type="PANTHER" id="PTHR17901">
    <property type="entry name" value="MAGNESIUM-DEPENDENT PHOSPHATASE 1 MDP1"/>
    <property type="match status" value="1"/>
</dbReference>
<dbReference type="InterPro" id="IPR035679">
    <property type="entry name" value="MDP-1_euk"/>
</dbReference>
<dbReference type="EMBL" id="JAXOVC010000004">
    <property type="protein sequence ID" value="KAK4502796.1"/>
    <property type="molecule type" value="Genomic_DNA"/>
</dbReference>
<comment type="caution">
    <text evidence="4">The sequence shown here is derived from an EMBL/GenBank/DDBJ whole genome shotgun (WGS) entry which is preliminary data.</text>
</comment>
<dbReference type="Pfam" id="PF00857">
    <property type="entry name" value="Isochorismatase"/>
    <property type="match status" value="1"/>
</dbReference>
<reference evidence="4 5" key="1">
    <citation type="journal article" date="2023" name="G3 (Bethesda)">
        <title>A chromosome-level genome assembly of Zasmidium syzygii isolated from banana leaves.</title>
        <authorList>
            <person name="van Westerhoven A.C."/>
            <person name="Mehrabi R."/>
            <person name="Talebi R."/>
            <person name="Steentjes M.B.F."/>
            <person name="Corcolon B."/>
            <person name="Chong P.A."/>
            <person name="Kema G.H.J."/>
            <person name="Seidl M.F."/>
        </authorList>
    </citation>
    <scope>NUCLEOTIDE SEQUENCE [LARGE SCALE GENOMIC DNA]</scope>
    <source>
        <strain evidence="4 5">P124</strain>
    </source>
</reference>
<name>A0ABR0ENG5_ZASCE</name>
<evidence type="ECO:0000313" key="5">
    <source>
        <dbReference type="Proteomes" id="UP001305779"/>
    </source>
</evidence>
<dbReference type="InterPro" id="IPR010033">
    <property type="entry name" value="HAD_SF_ppase_IIIC"/>
</dbReference>
<feature type="domain" description="Isochorismatase-like" evidence="3">
    <location>
        <begin position="25"/>
        <end position="170"/>
    </location>
</feature>
<organism evidence="4 5">
    <name type="scientific">Zasmidium cellare</name>
    <name type="common">Wine cellar mold</name>
    <name type="synonym">Racodium cellare</name>
    <dbReference type="NCBI Taxonomy" id="395010"/>
    <lineage>
        <taxon>Eukaryota</taxon>
        <taxon>Fungi</taxon>
        <taxon>Dikarya</taxon>
        <taxon>Ascomycota</taxon>
        <taxon>Pezizomycotina</taxon>
        <taxon>Dothideomycetes</taxon>
        <taxon>Dothideomycetidae</taxon>
        <taxon>Mycosphaerellales</taxon>
        <taxon>Mycosphaerellaceae</taxon>
        <taxon>Zasmidium</taxon>
    </lineage>
</organism>
<comment type="similarity">
    <text evidence="1">Belongs to the isochorismatase family.</text>
</comment>
<dbReference type="InterPro" id="IPR036412">
    <property type="entry name" value="HAD-like_sf"/>
</dbReference>
<dbReference type="SFLD" id="SFLDG01131">
    <property type="entry name" value="C1.5.2:_MDP_Like"/>
    <property type="match status" value="1"/>
</dbReference>
<dbReference type="InterPro" id="IPR036380">
    <property type="entry name" value="Isochorismatase-like_sf"/>
</dbReference>
<feature type="compositionally biased region" description="Basic and acidic residues" evidence="2">
    <location>
        <begin position="85"/>
        <end position="96"/>
    </location>
</feature>
<evidence type="ECO:0000259" key="3">
    <source>
        <dbReference type="Pfam" id="PF00857"/>
    </source>
</evidence>
<dbReference type="Gene3D" id="3.40.50.850">
    <property type="entry name" value="Isochorismatase-like"/>
    <property type="match status" value="1"/>
</dbReference>
<dbReference type="PANTHER" id="PTHR17901:SF14">
    <property type="entry name" value="MAGNESIUM-DEPENDENT PHOSPHATASE 1"/>
    <property type="match status" value="1"/>
</dbReference>
<dbReference type="Proteomes" id="UP001305779">
    <property type="component" value="Unassembled WGS sequence"/>
</dbReference>
<proteinExistence type="inferred from homology"/>
<evidence type="ECO:0000313" key="4">
    <source>
        <dbReference type="EMBL" id="KAK4502796.1"/>
    </source>
</evidence>
<dbReference type="InterPro" id="IPR000868">
    <property type="entry name" value="Isochorismatase-like_dom"/>
</dbReference>
<gene>
    <name evidence="4" type="ORF">PRZ48_006222</name>
</gene>
<dbReference type="InterPro" id="IPR023214">
    <property type="entry name" value="HAD_sf"/>
</dbReference>
<dbReference type="SUPFAM" id="SSF52499">
    <property type="entry name" value="Isochorismatase-like hydrolases"/>
    <property type="match status" value="1"/>
</dbReference>
<dbReference type="Gene3D" id="3.40.50.1000">
    <property type="entry name" value="HAD superfamily/HAD-like"/>
    <property type="match status" value="1"/>
</dbReference>
<dbReference type="NCBIfam" id="TIGR01681">
    <property type="entry name" value="HAD-SF-IIIC"/>
    <property type="match status" value="1"/>
</dbReference>
<protein>
    <recommendedName>
        <fullName evidence="3">Isochorismatase-like domain-containing protein</fullName>
    </recommendedName>
</protein>
<dbReference type="SUPFAM" id="SSF56784">
    <property type="entry name" value="HAD-like"/>
    <property type="match status" value="1"/>
</dbReference>
<dbReference type="NCBIfam" id="TIGR01685">
    <property type="entry name" value="MDP-1"/>
    <property type="match status" value="1"/>
</dbReference>
<accession>A0ABR0ENG5</accession>
<dbReference type="InterPro" id="IPR010036">
    <property type="entry name" value="MDP_1_eu_arc"/>
</dbReference>